<feature type="transmembrane region" description="Helical" evidence="1">
    <location>
        <begin position="247"/>
        <end position="265"/>
    </location>
</feature>
<keyword evidence="1" id="KW-1133">Transmembrane helix</keyword>
<dbReference type="PANTHER" id="PTHR42867:SF1">
    <property type="entry name" value="MEMBRANE PROTEIN-RELATED"/>
    <property type="match status" value="1"/>
</dbReference>
<feature type="transmembrane region" description="Helical" evidence="1">
    <location>
        <begin position="142"/>
        <end position="166"/>
    </location>
</feature>
<dbReference type="EMBL" id="JAFJZZ010000006">
    <property type="protein sequence ID" value="MBN7774025.1"/>
    <property type="molecule type" value="Genomic_DNA"/>
</dbReference>
<reference evidence="2" key="1">
    <citation type="submission" date="2021-02" db="EMBL/GenBank/DDBJ databases">
        <title>Abyssanaerobacter marinus gen.nov., sp., nov, anaerobic bacterium isolated from the Onnuri vent field of Indian Ocean and suggestion of Mogibacteriaceae fam. nov., and proposal of reclassification of ambiguous this family's genus member.</title>
        <authorList>
            <person name="Kim Y.J."/>
            <person name="Yang J.-A."/>
        </authorList>
    </citation>
    <scope>NUCLEOTIDE SEQUENCE</scope>
    <source>
        <strain evidence="2">DSM 2634</strain>
    </source>
</reference>
<evidence type="ECO:0000313" key="3">
    <source>
        <dbReference type="Proteomes" id="UP000664545"/>
    </source>
</evidence>
<protein>
    <submittedName>
        <fullName evidence="2">DUF1385 domain-containing protein</fullName>
    </submittedName>
</protein>
<dbReference type="PANTHER" id="PTHR42867">
    <property type="entry name" value="MEMBRANE PROTEIN-RELATED"/>
    <property type="match status" value="1"/>
</dbReference>
<dbReference type="Proteomes" id="UP000664545">
    <property type="component" value="Unassembled WGS sequence"/>
</dbReference>
<comment type="caution">
    <text evidence="2">The sequence shown here is derived from an EMBL/GenBank/DDBJ whole genome shotgun (WGS) entry which is preliminary data.</text>
</comment>
<evidence type="ECO:0000313" key="2">
    <source>
        <dbReference type="EMBL" id="MBN7774025.1"/>
    </source>
</evidence>
<organism evidence="2 3">
    <name type="scientific">Clostridium aminobutyricum</name>
    <dbReference type="NCBI Taxonomy" id="33953"/>
    <lineage>
        <taxon>Bacteria</taxon>
        <taxon>Bacillati</taxon>
        <taxon>Bacillota</taxon>
        <taxon>Clostridia</taxon>
        <taxon>Eubacteriales</taxon>
        <taxon>Clostridiaceae</taxon>
        <taxon>Clostridium</taxon>
    </lineage>
</organism>
<evidence type="ECO:0000256" key="1">
    <source>
        <dbReference type="SAM" id="Phobius"/>
    </source>
</evidence>
<name>A0A939IGW2_CLOAM</name>
<proteinExistence type="predicted"/>
<dbReference type="AlphaFoldDB" id="A0A939IGW2"/>
<feature type="transmembrane region" description="Helical" evidence="1">
    <location>
        <begin position="178"/>
        <end position="198"/>
    </location>
</feature>
<dbReference type="InterPro" id="IPR010787">
    <property type="entry name" value="DUF1385"/>
</dbReference>
<keyword evidence="1" id="KW-0472">Membrane</keyword>
<dbReference type="RefSeq" id="WP_206582869.1">
    <property type="nucleotide sequence ID" value="NZ_JAFJZZ010000006.1"/>
</dbReference>
<sequence>MDLSKIFLKEACPTKVGGQAVMEGIMMKGEDRTAIAMRMPDGVIHLKTEKQHARSKWMKFPIIRGIVAFGSSLVSGTKTLMYSAEVLEKYENEHKEELEKMRDAARDAGTDDGTIKGPEYYEKDKLTLWVEKHFGEKAAWNIMIYISVILALVFTVGIFIIAPTVAVNWCSIFTTNEIVLNLIEGVLRILLFVIYVVLISKMEDIKRVFQYHGAEHKTIHCFENGLELKPKNCMPFYTLHPRCGTSFLMFVMVISLILFSLLGWPNLFWRITSRLLLIPFIAGLSYELLKWAGGSDSGLVKILSLPGLYLQKLTTNEPNEKQLEVAIVAMKAVMVPSETEELNIYRAGFEEYTEDVLLGKE</sequence>
<keyword evidence="1" id="KW-0812">Transmembrane</keyword>
<dbReference type="Pfam" id="PF07136">
    <property type="entry name" value="DUF1385"/>
    <property type="match status" value="1"/>
</dbReference>
<keyword evidence="3" id="KW-1185">Reference proteome</keyword>
<accession>A0A939IGW2</accession>
<gene>
    <name evidence="2" type="ORF">JYB65_11685</name>
</gene>